<protein>
    <recommendedName>
        <fullName evidence="4">L-ribulose-5-phosphate 4-epimerase</fullName>
        <ecNumber evidence="4">5.1.3.4</ecNumber>
    </recommendedName>
</protein>
<dbReference type="GO" id="GO:0016832">
    <property type="term" value="F:aldehyde-lyase activity"/>
    <property type="evidence" value="ECO:0007669"/>
    <property type="project" value="TreeGrafter"/>
</dbReference>
<evidence type="ECO:0000256" key="8">
    <source>
        <dbReference type="ARBA" id="ARBA00023277"/>
    </source>
</evidence>
<gene>
    <name evidence="10" type="ORF">SAMN05660652_03247</name>
</gene>
<dbReference type="GO" id="GO:0008742">
    <property type="term" value="F:L-ribulose-phosphate 4-epimerase activity"/>
    <property type="evidence" value="ECO:0007669"/>
    <property type="project" value="UniProtKB-EC"/>
</dbReference>
<evidence type="ECO:0000256" key="4">
    <source>
        <dbReference type="ARBA" id="ARBA00013186"/>
    </source>
</evidence>
<evidence type="ECO:0000256" key="6">
    <source>
        <dbReference type="ARBA" id="ARBA00022833"/>
    </source>
</evidence>
<dbReference type="NCBIfam" id="NF006047">
    <property type="entry name" value="PRK08193.1"/>
    <property type="match status" value="1"/>
</dbReference>
<dbReference type="NCBIfam" id="NF009003">
    <property type="entry name" value="PRK12348.1"/>
    <property type="match status" value="1"/>
</dbReference>
<reference evidence="10 11" key="1">
    <citation type="submission" date="2016-10" db="EMBL/GenBank/DDBJ databases">
        <authorList>
            <person name="de Groot N.N."/>
        </authorList>
    </citation>
    <scope>NUCLEOTIDE SEQUENCE [LARGE SCALE GENOMIC DNA]</scope>
    <source>
        <strain evidence="10 11">DSM 5885</strain>
    </source>
</reference>
<dbReference type="GO" id="GO:0046872">
    <property type="term" value="F:metal ion binding"/>
    <property type="evidence" value="ECO:0007669"/>
    <property type="project" value="UniProtKB-KW"/>
</dbReference>
<evidence type="ECO:0000259" key="9">
    <source>
        <dbReference type="SMART" id="SM01007"/>
    </source>
</evidence>
<keyword evidence="7" id="KW-0413">Isomerase</keyword>
<dbReference type="STRING" id="83767.SAMN05660652_03247"/>
<dbReference type="FunFam" id="3.40.225.10:FF:000001">
    <property type="entry name" value="L-ribulose-5-phosphate 4-epimerase UlaF"/>
    <property type="match status" value="1"/>
</dbReference>
<dbReference type="Pfam" id="PF00596">
    <property type="entry name" value="Aldolase_II"/>
    <property type="match status" value="1"/>
</dbReference>
<dbReference type="GO" id="GO:0005829">
    <property type="term" value="C:cytosol"/>
    <property type="evidence" value="ECO:0007669"/>
    <property type="project" value="TreeGrafter"/>
</dbReference>
<comment type="catalytic activity">
    <reaction evidence="1">
        <text>L-ribulose 5-phosphate = D-xylulose 5-phosphate</text>
        <dbReference type="Rhea" id="RHEA:22368"/>
        <dbReference type="ChEBI" id="CHEBI:57737"/>
        <dbReference type="ChEBI" id="CHEBI:58226"/>
        <dbReference type="EC" id="5.1.3.4"/>
    </reaction>
</comment>
<dbReference type="AlphaFoldDB" id="A0A1G8JUC2"/>
<evidence type="ECO:0000313" key="11">
    <source>
        <dbReference type="Proteomes" id="UP000198607"/>
    </source>
</evidence>
<dbReference type="EMBL" id="FNCY01000017">
    <property type="protein sequence ID" value="SDI34200.1"/>
    <property type="molecule type" value="Genomic_DNA"/>
</dbReference>
<keyword evidence="8" id="KW-0119">Carbohydrate metabolism</keyword>
<dbReference type="EC" id="5.1.3.4" evidence="4"/>
<keyword evidence="6" id="KW-0862">Zinc</keyword>
<dbReference type="InterPro" id="IPR050197">
    <property type="entry name" value="Aldolase_class_II_sugar_metab"/>
</dbReference>
<dbReference type="InterPro" id="IPR001303">
    <property type="entry name" value="Aldolase_II/adducin_N"/>
</dbReference>
<feature type="domain" description="Class II aldolase/adducin N-terminal" evidence="9">
    <location>
        <begin position="7"/>
        <end position="197"/>
    </location>
</feature>
<evidence type="ECO:0000313" key="10">
    <source>
        <dbReference type="EMBL" id="SDI34200.1"/>
    </source>
</evidence>
<sequence length="234" mass="25521">MLEQLKQEVLEANLDLPKLGLVDFTWGNVSGKDADTGAIVIKPSGVPYETMKVEDMVVVDRDGKRIEGTLNPSSDLATHVELYRHFPTLGGIVHTHSTWATVWAQACRGIPAFGTTHADYFYGEIPCTAVLTEAEVKEHYEAQTGIAIVERFKAGKLDPKDVPAVLVANHGPFAWGKTAHDAVHNAAVLELTARMALLSLQLAPNLPPMPQYLLDKHYLRKHGPGAYYGQSGGK</sequence>
<comment type="cofactor">
    <cofactor evidence="2">
        <name>Zn(2+)</name>
        <dbReference type="ChEBI" id="CHEBI:29105"/>
    </cofactor>
</comment>
<evidence type="ECO:0000256" key="2">
    <source>
        <dbReference type="ARBA" id="ARBA00001947"/>
    </source>
</evidence>
<dbReference type="GO" id="GO:0019323">
    <property type="term" value="P:pentose catabolic process"/>
    <property type="evidence" value="ECO:0007669"/>
    <property type="project" value="TreeGrafter"/>
</dbReference>
<keyword evidence="5" id="KW-0479">Metal-binding</keyword>
<organism evidence="10 11">
    <name type="scientific">Propionivibrio dicarboxylicus</name>
    <dbReference type="NCBI Taxonomy" id="83767"/>
    <lineage>
        <taxon>Bacteria</taxon>
        <taxon>Pseudomonadati</taxon>
        <taxon>Pseudomonadota</taxon>
        <taxon>Betaproteobacteria</taxon>
        <taxon>Rhodocyclales</taxon>
        <taxon>Rhodocyclaceae</taxon>
        <taxon>Propionivibrio</taxon>
    </lineage>
</organism>
<dbReference type="Proteomes" id="UP000198607">
    <property type="component" value="Unassembled WGS sequence"/>
</dbReference>
<dbReference type="RefSeq" id="WP_091939065.1">
    <property type="nucleotide sequence ID" value="NZ_FNCY01000017.1"/>
</dbReference>
<dbReference type="PANTHER" id="PTHR22789:SF8">
    <property type="entry name" value="L-RIBULOSE-5-PHOSPHATE 4-EPIMERASE SGBE"/>
    <property type="match status" value="1"/>
</dbReference>
<name>A0A1G8JUC2_9RHOO</name>
<evidence type="ECO:0000256" key="3">
    <source>
        <dbReference type="ARBA" id="ARBA00010037"/>
    </source>
</evidence>
<dbReference type="InterPro" id="IPR036409">
    <property type="entry name" value="Aldolase_II/adducin_N_sf"/>
</dbReference>
<evidence type="ECO:0000256" key="1">
    <source>
        <dbReference type="ARBA" id="ARBA00001726"/>
    </source>
</evidence>
<keyword evidence="11" id="KW-1185">Reference proteome</keyword>
<dbReference type="OrthoDB" id="8859181at2"/>
<dbReference type="PANTHER" id="PTHR22789">
    <property type="entry name" value="FUCULOSE PHOSPHATE ALDOLASE"/>
    <property type="match status" value="1"/>
</dbReference>
<accession>A0A1G8JUC2</accession>
<dbReference type="SUPFAM" id="SSF53639">
    <property type="entry name" value="AraD/HMP-PK domain-like"/>
    <property type="match status" value="1"/>
</dbReference>
<dbReference type="SMART" id="SM01007">
    <property type="entry name" value="Aldolase_II"/>
    <property type="match status" value="1"/>
</dbReference>
<evidence type="ECO:0000256" key="5">
    <source>
        <dbReference type="ARBA" id="ARBA00022723"/>
    </source>
</evidence>
<evidence type="ECO:0000256" key="7">
    <source>
        <dbReference type="ARBA" id="ARBA00023235"/>
    </source>
</evidence>
<dbReference type="CDD" id="cd00398">
    <property type="entry name" value="Aldolase_II"/>
    <property type="match status" value="1"/>
</dbReference>
<dbReference type="Gene3D" id="3.40.225.10">
    <property type="entry name" value="Class II aldolase/adducin N-terminal domain"/>
    <property type="match status" value="1"/>
</dbReference>
<proteinExistence type="inferred from homology"/>
<comment type="similarity">
    <text evidence="3">Belongs to the aldolase class II family. AraD/FucA subfamily.</text>
</comment>